<proteinExistence type="predicted"/>
<organism evidence="3 4">
    <name type="scientific">Methanobrevibacter smithii</name>
    <dbReference type="NCBI Taxonomy" id="2173"/>
    <lineage>
        <taxon>Archaea</taxon>
        <taxon>Methanobacteriati</taxon>
        <taxon>Methanobacteriota</taxon>
        <taxon>Methanomada group</taxon>
        <taxon>Methanobacteria</taxon>
        <taxon>Methanobacteriales</taxon>
        <taxon>Methanobacteriaceae</taxon>
        <taxon>Methanobrevibacter</taxon>
    </lineage>
</organism>
<evidence type="ECO:0000313" key="3">
    <source>
        <dbReference type="EMBL" id="ATZ59661.1"/>
    </source>
</evidence>
<reference evidence="4" key="1">
    <citation type="submission" date="2016-10" db="EMBL/GenBank/DDBJ databases">
        <authorList>
            <person name="Kim B.-C."/>
            <person name="Jeong H."/>
        </authorList>
    </citation>
    <scope>NUCLEOTIDE SEQUENCE [LARGE SCALE GENOMIC DNA]</scope>
    <source>
        <strain evidence="4">KB11</strain>
    </source>
</reference>
<dbReference type="GeneID" id="35118537"/>
<feature type="region of interest" description="Disordered" evidence="1">
    <location>
        <begin position="57"/>
        <end position="78"/>
    </location>
</feature>
<evidence type="ECO:0000256" key="1">
    <source>
        <dbReference type="SAM" id="MobiDB-lite"/>
    </source>
</evidence>
<dbReference type="Proteomes" id="UP000232133">
    <property type="component" value="Chromosome"/>
</dbReference>
<name>A0A2H4U6C2_METSM</name>
<gene>
    <name evidence="3" type="ORF">BK798_04125</name>
</gene>
<dbReference type="RefSeq" id="WP_100815432.1">
    <property type="nucleotide sequence ID" value="NZ_CP017803.1"/>
</dbReference>
<evidence type="ECO:0000256" key="2">
    <source>
        <dbReference type="SAM" id="Phobius"/>
    </source>
</evidence>
<keyword evidence="2" id="KW-0472">Membrane</keyword>
<sequence length="143" mass="15840">MDNERTIIAILILIVCCLIGGLIYTVSLSSELVNNTTLNNTANITNNTTNDTADVCQVSDEHESSSSVSSQSKDPHSDWVCEGDTWYSKQDSDGKGYVLYDKASGRPIGSGDMPDRHGYHSQNYIDMYSSTVKYRSNGEYYDD</sequence>
<keyword evidence="2" id="KW-0812">Transmembrane</keyword>
<feature type="transmembrane region" description="Helical" evidence="2">
    <location>
        <begin position="7"/>
        <end position="26"/>
    </location>
</feature>
<keyword evidence="2" id="KW-1133">Transmembrane helix</keyword>
<evidence type="ECO:0000313" key="4">
    <source>
        <dbReference type="Proteomes" id="UP000232133"/>
    </source>
</evidence>
<dbReference type="EMBL" id="CP017803">
    <property type="protein sequence ID" value="ATZ59661.1"/>
    <property type="molecule type" value="Genomic_DNA"/>
</dbReference>
<dbReference type="AlphaFoldDB" id="A0A2H4U6C2"/>
<protein>
    <submittedName>
        <fullName evidence="3">Uncharacterized protein</fullName>
    </submittedName>
</protein>
<accession>A0A2H4U6C2</accession>